<dbReference type="EMBL" id="JBHUEJ010000033">
    <property type="protein sequence ID" value="MFD1711742.1"/>
    <property type="molecule type" value="Genomic_DNA"/>
</dbReference>
<comment type="caution">
    <text evidence="1">The sequence shown here is derived from an EMBL/GenBank/DDBJ whole genome shotgun (WGS) entry which is preliminary data.</text>
</comment>
<sequence length="142" mass="15738">MTGAPTPADSEAALGALRRQYHFRPGPQGLRAWDVHRLIRLARDLPVQQVPLSAIRELDDNWWFAHGDAVPTPRAIVEHVRLMDTTDLRWPVILSADGGVMDGMHRVAQALRLRHTHIAAVRFAVDPPPDHVGVQPGALDYG</sequence>
<accession>A0ABW4KV41</accession>
<organism evidence="1 2">
    <name type="scientific">Ottowia flava</name>
    <dbReference type="NCBI Taxonomy" id="2675430"/>
    <lineage>
        <taxon>Bacteria</taxon>
        <taxon>Pseudomonadati</taxon>
        <taxon>Pseudomonadota</taxon>
        <taxon>Betaproteobacteria</taxon>
        <taxon>Burkholderiales</taxon>
        <taxon>Comamonadaceae</taxon>
        <taxon>Ottowia</taxon>
    </lineage>
</organism>
<name>A0ABW4KV41_9BURK</name>
<evidence type="ECO:0000313" key="2">
    <source>
        <dbReference type="Proteomes" id="UP001597304"/>
    </source>
</evidence>
<reference evidence="2" key="1">
    <citation type="journal article" date="2019" name="Int. J. Syst. Evol. Microbiol.">
        <title>The Global Catalogue of Microorganisms (GCM) 10K type strain sequencing project: providing services to taxonomists for standard genome sequencing and annotation.</title>
        <authorList>
            <consortium name="The Broad Institute Genomics Platform"/>
            <consortium name="The Broad Institute Genome Sequencing Center for Infectious Disease"/>
            <person name="Wu L."/>
            <person name="Ma J."/>
        </authorList>
    </citation>
    <scope>NUCLEOTIDE SEQUENCE [LARGE SCALE GENOMIC DNA]</scope>
    <source>
        <strain evidence="2">LMG 29247</strain>
    </source>
</reference>
<dbReference type="RefSeq" id="WP_147914308.1">
    <property type="nucleotide sequence ID" value="NZ_JBHUEJ010000033.1"/>
</dbReference>
<gene>
    <name evidence="1" type="ORF">ACFSF0_14085</name>
</gene>
<evidence type="ECO:0008006" key="3">
    <source>
        <dbReference type="Google" id="ProtNLM"/>
    </source>
</evidence>
<evidence type="ECO:0000313" key="1">
    <source>
        <dbReference type="EMBL" id="MFD1711742.1"/>
    </source>
</evidence>
<proteinExistence type="predicted"/>
<keyword evidence="2" id="KW-1185">Reference proteome</keyword>
<protein>
    <recommendedName>
        <fullName evidence="3">Chromosome partitioning protein ParB</fullName>
    </recommendedName>
</protein>
<dbReference type="Proteomes" id="UP001597304">
    <property type="component" value="Unassembled WGS sequence"/>
</dbReference>